<keyword evidence="1" id="KW-0732">Signal</keyword>
<dbReference type="EMBL" id="JACVVK020000008">
    <property type="protein sequence ID" value="KAK7505890.1"/>
    <property type="molecule type" value="Genomic_DNA"/>
</dbReference>
<feature type="chain" id="PRO_5044895181" description="Secreted protein" evidence="1">
    <location>
        <begin position="25"/>
        <end position="51"/>
    </location>
</feature>
<organism evidence="2 3">
    <name type="scientific">Batillaria attramentaria</name>
    <dbReference type="NCBI Taxonomy" id="370345"/>
    <lineage>
        <taxon>Eukaryota</taxon>
        <taxon>Metazoa</taxon>
        <taxon>Spiralia</taxon>
        <taxon>Lophotrochozoa</taxon>
        <taxon>Mollusca</taxon>
        <taxon>Gastropoda</taxon>
        <taxon>Caenogastropoda</taxon>
        <taxon>Sorbeoconcha</taxon>
        <taxon>Cerithioidea</taxon>
        <taxon>Batillariidae</taxon>
        <taxon>Batillaria</taxon>
    </lineage>
</organism>
<gene>
    <name evidence="2" type="ORF">BaRGS_00002612</name>
</gene>
<evidence type="ECO:0000256" key="1">
    <source>
        <dbReference type="SAM" id="SignalP"/>
    </source>
</evidence>
<dbReference type="Proteomes" id="UP001519460">
    <property type="component" value="Unassembled WGS sequence"/>
</dbReference>
<feature type="non-terminal residue" evidence="2">
    <location>
        <position position="51"/>
    </location>
</feature>
<evidence type="ECO:0000313" key="3">
    <source>
        <dbReference type="Proteomes" id="UP001519460"/>
    </source>
</evidence>
<protein>
    <recommendedName>
        <fullName evidence="4">Secreted protein</fullName>
    </recommendedName>
</protein>
<accession>A0ABD0M2W1</accession>
<dbReference type="AlphaFoldDB" id="A0ABD0M2W1"/>
<sequence>MTTVALATGLAVLIALVGLRSVNAVPATVEELDTFLSDSDGNQLTDTDLTN</sequence>
<feature type="signal peptide" evidence="1">
    <location>
        <begin position="1"/>
        <end position="24"/>
    </location>
</feature>
<evidence type="ECO:0000313" key="2">
    <source>
        <dbReference type="EMBL" id="KAK7505890.1"/>
    </source>
</evidence>
<name>A0ABD0M2W1_9CAEN</name>
<proteinExistence type="predicted"/>
<reference evidence="2 3" key="1">
    <citation type="journal article" date="2023" name="Sci. Data">
        <title>Genome assembly of the Korean intertidal mud-creeper Batillaria attramentaria.</title>
        <authorList>
            <person name="Patra A.K."/>
            <person name="Ho P.T."/>
            <person name="Jun S."/>
            <person name="Lee S.J."/>
            <person name="Kim Y."/>
            <person name="Won Y.J."/>
        </authorList>
    </citation>
    <scope>NUCLEOTIDE SEQUENCE [LARGE SCALE GENOMIC DNA]</scope>
    <source>
        <strain evidence="2">Wonlab-2016</strain>
    </source>
</reference>
<comment type="caution">
    <text evidence="2">The sequence shown here is derived from an EMBL/GenBank/DDBJ whole genome shotgun (WGS) entry which is preliminary data.</text>
</comment>
<keyword evidence="3" id="KW-1185">Reference proteome</keyword>
<evidence type="ECO:0008006" key="4">
    <source>
        <dbReference type="Google" id="ProtNLM"/>
    </source>
</evidence>